<sequence>MIMTGFVLTVVAIFFTTAGFVLGFLQAVIHQKEDDNEENFTNH</sequence>
<dbReference type="RefSeq" id="WP_014791895.1">
    <property type="nucleotide sequence ID" value="NC_018016.1"/>
</dbReference>
<dbReference type="HOGENOM" id="CLU_3236906_0_0_10"/>
<organism evidence="1 2">
    <name type="scientific">Ornithobacterium rhinotracheale (strain ATCC 51463 / DSM 15997 / CCUG 23171 / CIP 104009 / LMG 9086)</name>
    <dbReference type="NCBI Taxonomy" id="867902"/>
    <lineage>
        <taxon>Bacteria</taxon>
        <taxon>Pseudomonadati</taxon>
        <taxon>Bacteroidota</taxon>
        <taxon>Flavobacteriia</taxon>
        <taxon>Flavobacteriales</taxon>
        <taxon>Weeksellaceae</taxon>
        <taxon>Ornithobacterium</taxon>
    </lineage>
</organism>
<dbReference type="AlphaFoldDB" id="I4A360"/>
<proteinExistence type="predicted"/>
<accession>I4A360</accession>
<dbReference type="STRING" id="867902.Ornrh_2263"/>
<name>I4A360_ORNRL</name>
<keyword evidence="2" id="KW-1185">Reference proteome</keyword>
<reference evidence="1 2" key="1">
    <citation type="submission" date="2012-06" db="EMBL/GenBank/DDBJ databases">
        <title>The complete genome of Ornithobacterium rhinotracheale DSM 15997.</title>
        <authorList>
            <consortium name="US DOE Joint Genome Institute (JGI-PGF)"/>
            <person name="Lucas S."/>
            <person name="Copeland A."/>
            <person name="Lapidus A."/>
            <person name="Goodwin L."/>
            <person name="Pitluck S."/>
            <person name="Peters L."/>
            <person name="Mikhailova N."/>
            <person name="Teshima H."/>
            <person name="Kyrpides N."/>
            <person name="Mavromatis K."/>
            <person name="Pagani I."/>
            <person name="Ivanova N."/>
            <person name="Ovchinnikova G."/>
            <person name="Zeytun A."/>
            <person name="Detter J.C."/>
            <person name="Han C."/>
            <person name="Land M."/>
            <person name="Hauser L."/>
            <person name="Markowitz V."/>
            <person name="Cheng J.-F."/>
            <person name="Hugenholtz P."/>
            <person name="Woyke T."/>
            <person name="Wu D."/>
            <person name="Lang E."/>
            <person name="Kopitz M."/>
            <person name="Brambilla E."/>
            <person name="Klenk H.-P."/>
            <person name="Eisen J.A."/>
        </authorList>
    </citation>
    <scope>NUCLEOTIDE SEQUENCE [LARGE SCALE GENOMIC DNA]</scope>
    <source>
        <strain evidence="2">ATCC 51463 / DSM 15997 / CCUG 23171 / LMG 9086</strain>
    </source>
</reference>
<dbReference type="Proteomes" id="UP000006051">
    <property type="component" value="Chromosome"/>
</dbReference>
<protein>
    <submittedName>
        <fullName evidence="1">Uncharacterized protein</fullName>
    </submittedName>
</protein>
<dbReference type="KEGG" id="orh:Ornrh_2263"/>
<gene>
    <name evidence="1" type="ordered locus">Ornrh_2263</name>
</gene>
<dbReference type="EMBL" id="CP003283">
    <property type="protein sequence ID" value="AFL98394.1"/>
    <property type="molecule type" value="Genomic_DNA"/>
</dbReference>
<evidence type="ECO:0000313" key="2">
    <source>
        <dbReference type="Proteomes" id="UP000006051"/>
    </source>
</evidence>
<evidence type="ECO:0000313" key="1">
    <source>
        <dbReference type="EMBL" id="AFL98394.1"/>
    </source>
</evidence>
<dbReference type="GeneID" id="97259106"/>